<comment type="caution">
    <text evidence="2">The sequence shown here is derived from an EMBL/GenBank/DDBJ whole genome shotgun (WGS) entry which is preliminary data.</text>
</comment>
<reference evidence="2 3" key="1">
    <citation type="submission" date="2024-09" db="EMBL/GenBank/DDBJ databases">
        <title>Chromosome-scale assembly of Riccia fluitans.</title>
        <authorList>
            <person name="Paukszto L."/>
            <person name="Sawicki J."/>
            <person name="Karawczyk K."/>
            <person name="Piernik-Szablinska J."/>
            <person name="Szczecinska M."/>
            <person name="Mazdziarz M."/>
        </authorList>
    </citation>
    <scope>NUCLEOTIDE SEQUENCE [LARGE SCALE GENOMIC DNA]</scope>
    <source>
        <strain evidence="2">Rf_01</strain>
        <tissue evidence="2">Aerial parts of the thallus</tissue>
    </source>
</reference>
<feature type="region of interest" description="Disordered" evidence="1">
    <location>
        <begin position="22"/>
        <end position="69"/>
    </location>
</feature>
<gene>
    <name evidence="2" type="ORF">R1flu_009453</name>
</gene>
<keyword evidence="3" id="KW-1185">Reference proteome</keyword>
<dbReference type="Proteomes" id="UP001605036">
    <property type="component" value="Unassembled WGS sequence"/>
</dbReference>
<evidence type="ECO:0000313" key="2">
    <source>
        <dbReference type="EMBL" id="KAL2641866.1"/>
    </source>
</evidence>
<dbReference type="EMBL" id="JBHFFA010000002">
    <property type="protein sequence ID" value="KAL2641866.1"/>
    <property type="molecule type" value="Genomic_DNA"/>
</dbReference>
<evidence type="ECO:0000313" key="3">
    <source>
        <dbReference type="Proteomes" id="UP001605036"/>
    </source>
</evidence>
<proteinExistence type="predicted"/>
<protein>
    <submittedName>
        <fullName evidence="2">Uncharacterized protein</fullName>
    </submittedName>
</protein>
<feature type="compositionally biased region" description="Basic and acidic residues" evidence="1">
    <location>
        <begin position="37"/>
        <end position="49"/>
    </location>
</feature>
<sequence>MARVEEWAKKIQRIANEIRHAATSDRVRHRTSPWRSDPTHRIAKQNEGRRTKRTKPRRITEGNKPPGSTLSTYHAALGLWGVALTALDIGPTEANE</sequence>
<accession>A0ABD1Z2J5</accession>
<organism evidence="2 3">
    <name type="scientific">Riccia fluitans</name>
    <dbReference type="NCBI Taxonomy" id="41844"/>
    <lineage>
        <taxon>Eukaryota</taxon>
        <taxon>Viridiplantae</taxon>
        <taxon>Streptophyta</taxon>
        <taxon>Embryophyta</taxon>
        <taxon>Marchantiophyta</taxon>
        <taxon>Marchantiopsida</taxon>
        <taxon>Marchantiidae</taxon>
        <taxon>Marchantiales</taxon>
        <taxon>Ricciaceae</taxon>
        <taxon>Riccia</taxon>
    </lineage>
</organism>
<evidence type="ECO:0000256" key="1">
    <source>
        <dbReference type="SAM" id="MobiDB-lite"/>
    </source>
</evidence>
<name>A0ABD1Z2J5_9MARC</name>
<dbReference type="AlphaFoldDB" id="A0ABD1Z2J5"/>